<feature type="region of interest" description="Disordered" evidence="1">
    <location>
        <begin position="78"/>
        <end position="201"/>
    </location>
</feature>
<gene>
    <name evidence="2" type="ORF">BCR35DRAFT_6751</name>
</gene>
<dbReference type="EMBL" id="MCGR01000001">
    <property type="protein sequence ID" value="ORY92715.1"/>
    <property type="molecule type" value="Genomic_DNA"/>
</dbReference>
<sequence>MYNPFLSFFPPFVRRASAFRYPTRNVALHNSLSYLRASTLVRNPARARRRRPFRRISQADVVVLPALTSSHLARRTVSKVATERRREGASLFQPPSSPGFSSQDSVRRTHSVDRPWRLVQNCSDTTTTLNKAQKPIEKRPHRPLEAFRSPRSDLEPPAPPRSRRPRQQPSCSSSSTCSWCRRRPRSPWESCEGGEWGGSAR</sequence>
<keyword evidence="3" id="KW-1185">Reference proteome</keyword>
<accession>A0A1Y2G463</accession>
<feature type="compositionally biased region" description="Basic and acidic residues" evidence="1">
    <location>
        <begin position="134"/>
        <end position="154"/>
    </location>
</feature>
<organism evidence="2 3">
    <name type="scientific">Leucosporidium creatinivorum</name>
    <dbReference type="NCBI Taxonomy" id="106004"/>
    <lineage>
        <taxon>Eukaryota</taxon>
        <taxon>Fungi</taxon>
        <taxon>Dikarya</taxon>
        <taxon>Basidiomycota</taxon>
        <taxon>Pucciniomycotina</taxon>
        <taxon>Microbotryomycetes</taxon>
        <taxon>Leucosporidiales</taxon>
        <taxon>Leucosporidium</taxon>
    </lineage>
</organism>
<dbReference type="InParanoid" id="A0A1Y2G463"/>
<reference evidence="2 3" key="1">
    <citation type="submission" date="2016-07" db="EMBL/GenBank/DDBJ databases">
        <title>Pervasive Adenine N6-methylation of Active Genes in Fungi.</title>
        <authorList>
            <consortium name="DOE Joint Genome Institute"/>
            <person name="Mondo S.J."/>
            <person name="Dannebaum R.O."/>
            <person name="Kuo R.C."/>
            <person name="Labutti K."/>
            <person name="Haridas S."/>
            <person name="Kuo A."/>
            <person name="Salamov A."/>
            <person name="Ahrendt S.R."/>
            <person name="Lipzen A."/>
            <person name="Sullivan W."/>
            <person name="Andreopoulos W.B."/>
            <person name="Clum A."/>
            <person name="Lindquist E."/>
            <person name="Daum C."/>
            <person name="Ramamoorthy G.K."/>
            <person name="Gryganskyi A."/>
            <person name="Culley D."/>
            <person name="Magnuson J.K."/>
            <person name="James T.Y."/>
            <person name="O'Malley M.A."/>
            <person name="Stajich J.E."/>
            <person name="Spatafora J.W."/>
            <person name="Visel A."/>
            <person name="Grigoriev I.V."/>
        </authorList>
    </citation>
    <scope>NUCLEOTIDE SEQUENCE [LARGE SCALE GENOMIC DNA]</scope>
    <source>
        <strain evidence="2 3">62-1032</strain>
    </source>
</reference>
<feature type="compositionally biased region" description="Polar residues" evidence="1">
    <location>
        <begin position="120"/>
        <end position="131"/>
    </location>
</feature>
<comment type="caution">
    <text evidence="2">The sequence shown here is derived from an EMBL/GenBank/DDBJ whole genome shotgun (WGS) entry which is preliminary data.</text>
</comment>
<evidence type="ECO:0000256" key="1">
    <source>
        <dbReference type="SAM" id="MobiDB-lite"/>
    </source>
</evidence>
<feature type="compositionally biased region" description="Low complexity" evidence="1">
    <location>
        <begin position="167"/>
        <end position="179"/>
    </location>
</feature>
<proteinExistence type="predicted"/>
<evidence type="ECO:0000313" key="2">
    <source>
        <dbReference type="EMBL" id="ORY92715.1"/>
    </source>
</evidence>
<name>A0A1Y2G463_9BASI</name>
<feature type="compositionally biased region" description="Low complexity" evidence="1">
    <location>
        <begin position="90"/>
        <end position="104"/>
    </location>
</feature>
<dbReference type="AlphaFoldDB" id="A0A1Y2G463"/>
<evidence type="ECO:0000313" key="3">
    <source>
        <dbReference type="Proteomes" id="UP000193467"/>
    </source>
</evidence>
<protein>
    <submittedName>
        <fullName evidence="2">Uncharacterized protein</fullName>
    </submittedName>
</protein>
<feature type="compositionally biased region" description="Basic and acidic residues" evidence="1">
    <location>
        <begin position="105"/>
        <end position="116"/>
    </location>
</feature>
<dbReference type="Proteomes" id="UP000193467">
    <property type="component" value="Unassembled WGS sequence"/>
</dbReference>